<gene>
    <name evidence="1" type="ORF">ARMSODRAFT_1028279</name>
</gene>
<keyword evidence="2" id="KW-1185">Reference proteome</keyword>
<dbReference type="AlphaFoldDB" id="A0A2H3AKZ0"/>
<evidence type="ECO:0000313" key="2">
    <source>
        <dbReference type="Proteomes" id="UP000218334"/>
    </source>
</evidence>
<reference evidence="2" key="1">
    <citation type="journal article" date="2017" name="Nat. Ecol. Evol.">
        <title>Genome expansion and lineage-specific genetic innovations in the forest pathogenic fungi Armillaria.</title>
        <authorList>
            <person name="Sipos G."/>
            <person name="Prasanna A.N."/>
            <person name="Walter M.C."/>
            <person name="O'Connor E."/>
            <person name="Balint B."/>
            <person name="Krizsan K."/>
            <person name="Kiss B."/>
            <person name="Hess J."/>
            <person name="Varga T."/>
            <person name="Slot J."/>
            <person name="Riley R."/>
            <person name="Boka B."/>
            <person name="Rigling D."/>
            <person name="Barry K."/>
            <person name="Lee J."/>
            <person name="Mihaltcheva S."/>
            <person name="LaButti K."/>
            <person name="Lipzen A."/>
            <person name="Waldron R."/>
            <person name="Moloney N.M."/>
            <person name="Sperisen C."/>
            <person name="Kredics L."/>
            <person name="Vagvoelgyi C."/>
            <person name="Patrignani A."/>
            <person name="Fitzpatrick D."/>
            <person name="Nagy I."/>
            <person name="Doyle S."/>
            <person name="Anderson J.B."/>
            <person name="Grigoriev I.V."/>
            <person name="Gueldener U."/>
            <person name="Muensterkoetter M."/>
            <person name="Nagy L.G."/>
        </authorList>
    </citation>
    <scope>NUCLEOTIDE SEQUENCE [LARGE SCALE GENOMIC DNA]</scope>
    <source>
        <strain evidence="2">28-4</strain>
    </source>
</reference>
<proteinExistence type="predicted"/>
<name>A0A2H3AKZ0_9AGAR</name>
<organism evidence="1 2">
    <name type="scientific">Armillaria solidipes</name>
    <dbReference type="NCBI Taxonomy" id="1076256"/>
    <lineage>
        <taxon>Eukaryota</taxon>
        <taxon>Fungi</taxon>
        <taxon>Dikarya</taxon>
        <taxon>Basidiomycota</taxon>
        <taxon>Agaricomycotina</taxon>
        <taxon>Agaricomycetes</taxon>
        <taxon>Agaricomycetidae</taxon>
        <taxon>Agaricales</taxon>
        <taxon>Marasmiineae</taxon>
        <taxon>Physalacriaceae</taxon>
        <taxon>Armillaria</taxon>
    </lineage>
</organism>
<dbReference type="EMBL" id="KZ293545">
    <property type="protein sequence ID" value="PBK58420.1"/>
    <property type="molecule type" value="Genomic_DNA"/>
</dbReference>
<sequence>MTWLVVGKKRASTSGFFNYTYTKNILIPRVAILVLERRSPCYGNVGWLAIVTTIVYEDKTRALEKSPNEGKVTAASYLPSSGRGAKTYTSGIWTPTELCTRRSGEGVVETFEAAFGQSVLDVLLATCPSFAYEFLYQRSPLLAGFRQGESKANVCRREAWCTLPRLVNASSHKAYLEILKHVDGQVHDA</sequence>
<accession>A0A2H3AKZ0</accession>
<evidence type="ECO:0000313" key="1">
    <source>
        <dbReference type="EMBL" id="PBK58420.1"/>
    </source>
</evidence>
<dbReference type="Proteomes" id="UP000218334">
    <property type="component" value="Unassembled WGS sequence"/>
</dbReference>
<protein>
    <submittedName>
        <fullName evidence="1">Uncharacterized protein</fullName>
    </submittedName>
</protein>